<evidence type="ECO:0000256" key="2">
    <source>
        <dbReference type="SAM" id="MobiDB-lite"/>
    </source>
</evidence>
<evidence type="ECO:0000313" key="4">
    <source>
        <dbReference type="EMBL" id="CAG8563873.1"/>
    </source>
</evidence>
<protein>
    <submittedName>
        <fullName evidence="4">10763_t:CDS:1</fullName>
    </submittedName>
</protein>
<comment type="caution">
    <text evidence="4">The sequence shown here is derived from an EMBL/GenBank/DDBJ whole genome shotgun (WGS) entry which is preliminary data.</text>
</comment>
<keyword evidence="1" id="KW-0862">Zinc</keyword>
<feature type="region of interest" description="Disordered" evidence="2">
    <location>
        <begin position="1"/>
        <end position="25"/>
    </location>
</feature>
<feature type="domain" description="C2H2-type" evidence="3">
    <location>
        <begin position="16"/>
        <end position="42"/>
    </location>
</feature>
<accession>A0A9N9BEY2</accession>
<dbReference type="GO" id="GO:0008270">
    <property type="term" value="F:zinc ion binding"/>
    <property type="evidence" value="ECO:0007669"/>
    <property type="project" value="UniProtKB-KW"/>
</dbReference>
<keyword evidence="1" id="KW-0863">Zinc-finger</keyword>
<proteinExistence type="predicted"/>
<keyword evidence="1" id="KW-0479">Metal-binding</keyword>
<reference evidence="4" key="1">
    <citation type="submission" date="2021-06" db="EMBL/GenBank/DDBJ databases">
        <authorList>
            <person name="Kallberg Y."/>
            <person name="Tangrot J."/>
            <person name="Rosling A."/>
        </authorList>
    </citation>
    <scope>NUCLEOTIDE SEQUENCE</scope>
    <source>
        <strain evidence="4">BR232B</strain>
    </source>
</reference>
<evidence type="ECO:0000313" key="5">
    <source>
        <dbReference type="Proteomes" id="UP000789739"/>
    </source>
</evidence>
<keyword evidence="5" id="KW-1185">Reference proteome</keyword>
<organism evidence="4 5">
    <name type="scientific">Paraglomus brasilianum</name>
    <dbReference type="NCBI Taxonomy" id="144538"/>
    <lineage>
        <taxon>Eukaryota</taxon>
        <taxon>Fungi</taxon>
        <taxon>Fungi incertae sedis</taxon>
        <taxon>Mucoromycota</taxon>
        <taxon>Glomeromycotina</taxon>
        <taxon>Glomeromycetes</taxon>
        <taxon>Paraglomerales</taxon>
        <taxon>Paraglomeraceae</taxon>
        <taxon>Paraglomus</taxon>
    </lineage>
</organism>
<dbReference type="AlphaFoldDB" id="A0A9N9BEY2"/>
<dbReference type="EMBL" id="CAJVPI010000698">
    <property type="protein sequence ID" value="CAG8563873.1"/>
    <property type="molecule type" value="Genomic_DNA"/>
</dbReference>
<sequence length="42" mass="4838">DPGSPEASEEEEKEELECPHPECDQSFDSTYLLIRHLRGNHL</sequence>
<name>A0A9N9BEY2_9GLOM</name>
<dbReference type="Proteomes" id="UP000789739">
    <property type="component" value="Unassembled WGS sequence"/>
</dbReference>
<dbReference type="InterPro" id="IPR013087">
    <property type="entry name" value="Znf_C2H2_type"/>
</dbReference>
<evidence type="ECO:0000256" key="1">
    <source>
        <dbReference type="PROSITE-ProRule" id="PRU00042"/>
    </source>
</evidence>
<feature type="non-terminal residue" evidence="4">
    <location>
        <position position="1"/>
    </location>
</feature>
<dbReference type="PROSITE" id="PS00028">
    <property type="entry name" value="ZINC_FINGER_C2H2_1"/>
    <property type="match status" value="1"/>
</dbReference>
<dbReference type="PROSITE" id="PS50157">
    <property type="entry name" value="ZINC_FINGER_C2H2_2"/>
    <property type="match status" value="1"/>
</dbReference>
<evidence type="ECO:0000259" key="3">
    <source>
        <dbReference type="PROSITE" id="PS50157"/>
    </source>
</evidence>
<gene>
    <name evidence="4" type="ORF">PBRASI_LOCUS5734</name>
</gene>